<evidence type="ECO:0000313" key="4">
    <source>
        <dbReference type="Proteomes" id="UP000318585"/>
    </source>
</evidence>
<dbReference type="Pfam" id="PF14129">
    <property type="entry name" value="DUF4296"/>
    <property type="match status" value="1"/>
</dbReference>
<protein>
    <submittedName>
        <fullName evidence="3">DUF4296 domain-containing protein</fullName>
    </submittedName>
</protein>
<evidence type="ECO:0000259" key="2">
    <source>
        <dbReference type="Pfam" id="PF14129"/>
    </source>
</evidence>
<organism evidence="3 4">
    <name type="scientific">Flavobacterium franklandianum</name>
    <dbReference type="NCBI Taxonomy" id="2594430"/>
    <lineage>
        <taxon>Bacteria</taxon>
        <taxon>Pseudomonadati</taxon>
        <taxon>Bacteroidota</taxon>
        <taxon>Flavobacteriia</taxon>
        <taxon>Flavobacteriales</taxon>
        <taxon>Flavobacteriaceae</taxon>
        <taxon>Flavobacterium</taxon>
    </lineage>
</organism>
<feature type="domain" description="DUF4296" evidence="2">
    <location>
        <begin position="25"/>
        <end position="107"/>
    </location>
</feature>
<proteinExistence type="predicted"/>
<dbReference type="OrthoDB" id="1525222at2"/>
<dbReference type="EMBL" id="VJZR01000005">
    <property type="protein sequence ID" value="TRX21226.1"/>
    <property type="molecule type" value="Genomic_DNA"/>
</dbReference>
<comment type="caution">
    <text evidence="3">The sequence shown here is derived from an EMBL/GenBank/DDBJ whole genome shotgun (WGS) entry which is preliminary data.</text>
</comment>
<evidence type="ECO:0000313" key="3">
    <source>
        <dbReference type="EMBL" id="TRX21226.1"/>
    </source>
</evidence>
<evidence type="ECO:0000256" key="1">
    <source>
        <dbReference type="SAM" id="MobiDB-lite"/>
    </source>
</evidence>
<name>A0A553CL08_9FLAO</name>
<keyword evidence="4" id="KW-1185">Reference proteome</keyword>
<dbReference type="AlphaFoldDB" id="A0A553CL08"/>
<feature type="region of interest" description="Disordered" evidence="1">
    <location>
        <begin position="124"/>
        <end position="148"/>
    </location>
</feature>
<gene>
    <name evidence="3" type="ORF">FNW17_07685</name>
</gene>
<dbReference type="InterPro" id="IPR025381">
    <property type="entry name" value="DUF4296"/>
</dbReference>
<dbReference type="PROSITE" id="PS51257">
    <property type="entry name" value="PROKAR_LIPOPROTEIN"/>
    <property type="match status" value="1"/>
</dbReference>
<reference evidence="3 4" key="1">
    <citation type="submission" date="2019-07" db="EMBL/GenBank/DDBJ databases">
        <title>Novel species of Flavobacterium.</title>
        <authorList>
            <person name="Liu Q."/>
            <person name="Xin Y.-H."/>
        </authorList>
    </citation>
    <scope>NUCLEOTIDE SEQUENCE [LARGE SCALE GENOMIC DNA]</scope>
    <source>
        <strain evidence="3 4">LB3P56</strain>
    </source>
</reference>
<dbReference type="RefSeq" id="WP_143389298.1">
    <property type="nucleotide sequence ID" value="NZ_VJZQ01000001.1"/>
</dbReference>
<dbReference type="Proteomes" id="UP000318585">
    <property type="component" value="Unassembled WGS sequence"/>
</dbReference>
<sequence>MKKIISFFILLIVLTACKKELVKEPKRLIEKEKMVNIMCDLSLLDAMKVENPALMDSFKNNSNKYIYKKYKIDSVQFAQSNIYYAADYKEYEKMYNQVKARIDKNKSEVISLIRAKAKKEMQKEKIKKKLKEKKVRDSIKKAKQNLNLKKQTDSIKKANLLKASKSSDSLKKIKK</sequence>
<accession>A0A553CL08</accession>